<dbReference type="Gene3D" id="3.30.565.60">
    <property type="match status" value="1"/>
</dbReference>
<dbReference type="Gene3D" id="3.30.950.30">
    <property type="entry name" value="Schlafen, AAA domain"/>
    <property type="match status" value="1"/>
</dbReference>
<dbReference type="EMBL" id="JAYGIM010000010">
    <property type="protein sequence ID" value="MEA5427800.1"/>
    <property type="molecule type" value="Genomic_DNA"/>
</dbReference>
<dbReference type="Pfam" id="PF13749">
    <property type="entry name" value="HATPase_c_4"/>
    <property type="match status" value="1"/>
</dbReference>
<protein>
    <submittedName>
        <fullName evidence="2">ATP-binding protein</fullName>
    </submittedName>
</protein>
<dbReference type="Proteomes" id="UP001302222">
    <property type="component" value="Unassembled WGS sequence"/>
</dbReference>
<sequence>MEENQNIEWKESWRDEYIKWIGGFANASGGKLYIGINDRGEVSGLVDANKLLEDIPNKVRDVLGIIVDVDLKSTINNLNYLEIRVESYPYPVSYKGQYHYRTGSTKQELKGATLDKFLLQKQGRRWDGVPVPNVSYKDLSKVAFDYFRNNAIKSNRLTKDILQENNEVLLEKLHLTDGKYLKRATLLLFHPDPEKFVTGSFVKIGYFRTDDDLIFQDEIHGCLFEQVEKTMDLLLTKYLKATITYEGLHRLEKILFPEVALREALLNAIAHKDYSGGVPIQISVYSDKIIFGNDGTLPENWTIEELKRKHASRPFNPDISNTFFRSGLIESWGRGTIKIINECIKYSIPAPIFNYDFASFSVEMKSSVNAIDETQKPITLTNVLLSENQQKIISLINANSSITRADLSKTIGISEKSIYTNIKKLKDTGILRRIGSDKFGSWEVMLR</sequence>
<evidence type="ECO:0000313" key="3">
    <source>
        <dbReference type="Proteomes" id="UP001302222"/>
    </source>
</evidence>
<keyword evidence="3" id="KW-1185">Reference proteome</keyword>
<dbReference type="PANTHER" id="PTHR30595:SF6">
    <property type="entry name" value="SCHLAFEN ALBA-2 DOMAIN-CONTAINING PROTEIN"/>
    <property type="match status" value="1"/>
</dbReference>
<evidence type="ECO:0000259" key="1">
    <source>
        <dbReference type="Pfam" id="PF04326"/>
    </source>
</evidence>
<proteinExistence type="predicted"/>
<accession>A0ABU5SKL6</accession>
<name>A0ABU5SKL6_9BACT</name>
<dbReference type="InterPro" id="IPR007421">
    <property type="entry name" value="Schlafen_AlbA_2_dom"/>
</dbReference>
<dbReference type="InterPro" id="IPR038461">
    <property type="entry name" value="Schlafen_AlbA_2_dom_sf"/>
</dbReference>
<gene>
    <name evidence="2" type="ORF">VB798_14510</name>
</gene>
<dbReference type="GO" id="GO:0005524">
    <property type="term" value="F:ATP binding"/>
    <property type="evidence" value="ECO:0007669"/>
    <property type="project" value="UniProtKB-KW"/>
</dbReference>
<dbReference type="InterPro" id="IPR036388">
    <property type="entry name" value="WH-like_DNA-bd_sf"/>
</dbReference>
<evidence type="ECO:0000313" key="2">
    <source>
        <dbReference type="EMBL" id="MEA5427800.1"/>
    </source>
</evidence>
<feature type="domain" description="Schlafen AlbA-2" evidence="1">
    <location>
        <begin position="3"/>
        <end position="109"/>
    </location>
</feature>
<dbReference type="SUPFAM" id="SSF46785">
    <property type="entry name" value="Winged helix' DNA-binding domain"/>
    <property type="match status" value="1"/>
</dbReference>
<keyword evidence="2" id="KW-0067">ATP-binding</keyword>
<dbReference type="RefSeq" id="WP_323259539.1">
    <property type="nucleotide sequence ID" value="NZ_JAYGIM010000010.1"/>
</dbReference>
<organism evidence="2 3">
    <name type="scientific">Arcicella lustrica</name>
    <dbReference type="NCBI Taxonomy" id="2984196"/>
    <lineage>
        <taxon>Bacteria</taxon>
        <taxon>Pseudomonadati</taxon>
        <taxon>Bacteroidota</taxon>
        <taxon>Cytophagia</taxon>
        <taxon>Cytophagales</taxon>
        <taxon>Flectobacillaceae</taxon>
        <taxon>Arcicella</taxon>
    </lineage>
</organism>
<comment type="caution">
    <text evidence="2">The sequence shown here is derived from an EMBL/GenBank/DDBJ whole genome shotgun (WGS) entry which is preliminary data.</text>
</comment>
<dbReference type="InterPro" id="IPR038475">
    <property type="entry name" value="RecG_C_sf"/>
</dbReference>
<dbReference type="InterPro" id="IPR000485">
    <property type="entry name" value="AsnC-type_HTH_dom"/>
</dbReference>
<dbReference type="Pfam" id="PF13412">
    <property type="entry name" value="HTH_24"/>
    <property type="match status" value="1"/>
</dbReference>
<reference evidence="2 3" key="1">
    <citation type="submission" date="2023-12" db="EMBL/GenBank/DDBJ databases">
        <title>Novel species of the genus Arcicella isolated from rivers.</title>
        <authorList>
            <person name="Lu H."/>
        </authorList>
    </citation>
    <scope>NUCLEOTIDE SEQUENCE [LARGE SCALE GENOMIC DNA]</scope>
    <source>
        <strain evidence="2 3">DC25W</strain>
    </source>
</reference>
<dbReference type="InterPro" id="IPR036390">
    <property type="entry name" value="WH_DNA-bd_sf"/>
</dbReference>
<dbReference type="Pfam" id="PF04326">
    <property type="entry name" value="SLFN_AlbA_2"/>
    <property type="match status" value="1"/>
</dbReference>
<dbReference type="Gene3D" id="1.10.10.10">
    <property type="entry name" value="Winged helix-like DNA-binding domain superfamily/Winged helix DNA-binding domain"/>
    <property type="match status" value="1"/>
</dbReference>
<keyword evidence="2" id="KW-0547">Nucleotide-binding</keyword>
<dbReference type="PANTHER" id="PTHR30595">
    <property type="entry name" value="GLPR-RELATED TRANSCRIPTIONAL REPRESSOR"/>
    <property type="match status" value="1"/>
</dbReference>
<dbReference type="PRINTS" id="PR00033">
    <property type="entry name" value="HTHASNC"/>
</dbReference>